<dbReference type="GO" id="GO:0009897">
    <property type="term" value="C:external side of plasma membrane"/>
    <property type="evidence" value="ECO:0007669"/>
    <property type="project" value="TreeGrafter"/>
</dbReference>
<dbReference type="PANTHER" id="PTHR16675:SF289">
    <property type="entry name" value="ZINC-ALPHA-2-GLYCOPROTEIN"/>
    <property type="match status" value="1"/>
</dbReference>
<name>A0A6J2LA22_9CHIR</name>
<dbReference type="KEGG" id="pdic:114492380"/>
<dbReference type="FunCoup" id="A0A6J2LA22">
    <property type="interactions" value="91"/>
</dbReference>
<gene>
    <name evidence="6" type="primary">AZGP1</name>
</gene>
<keyword evidence="3" id="KW-0732">Signal</keyword>
<dbReference type="InterPro" id="IPR011162">
    <property type="entry name" value="MHC_I/II-like_Ag-recog"/>
</dbReference>
<dbReference type="InterPro" id="IPR050208">
    <property type="entry name" value="MHC_class-I_related"/>
</dbReference>
<protein>
    <submittedName>
        <fullName evidence="6">Zinc-alpha-2-glycoprotein isoform X1</fullName>
    </submittedName>
</protein>
<dbReference type="InParanoid" id="A0A6J2LA22"/>
<dbReference type="GO" id="GO:0002486">
    <property type="term" value="P:antigen processing and presentation of endogenous peptide antigen via MHC class I via ER pathway, TAP-independent"/>
    <property type="evidence" value="ECO:0007669"/>
    <property type="project" value="TreeGrafter"/>
</dbReference>
<evidence type="ECO:0000256" key="2">
    <source>
        <dbReference type="RuleBase" id="RU004439"/>
    </source>
</evidence>
<dbReference type="RefSeq" id="XP_028362435.1">
    <property type="nucleotide sequence ID" value="XM_028506634.2"/>
</dbReference>
<evidence type="ECO:0000259" key="4">
    <source>
        <dbReference type="PROSITE" id="PS50835"/>
    </source>
</evidence>
<dbReference type="PRINTS" id="PR01638">
    <property type="entry name" value="MHCCLASSI"/>
</dbReference>
<evidence type="ECO:0000256" key="3">
    <source>
        <dbReference type="SAM" id="SignalP"/>
    </source>
</evidence>
<dbReference type="Gene3D" id="2.60.40.10">
    <property type="entry name" value="Immunoglobulins"/>
    <property type="match status" value="1"/>
</dbReference>
<dbReference type="OrthoDB" id="8936120at2759"/>
<dbReference type="InterPro" id="IPR003597">
    <property type="entry name" value="Ig_C1-set"/>
</dbReference>
<dbReference type="Proteomes" id="UP000504628">
    <property type="component" value="Chromosome 3"/>
</dbReference>
<dbReference type="GO" id="GO:0006955">
    <property type="term" value="P:immune response"/>
    <property type="evidence" value="ECO:0007669"/>
    <property type="project" value="TreeGrafter"/>
</dbReference>
<dbReference type="InterPro" id="IPR037055">
    <property type="entry name" value="MHC_I-like_Ag-recog_sf"/>
</dbReference>
<evidence type="ECO:0000313" key="5">
    <source>
        <dbReference type="Proteomes" id="UP000504628"/>
    </source>
</evidence>
<dbReference type="Pfam" id="PF00129">
    <property type="entry name" value="MHC_I"/>
    <property type="match status" value="1"/>
</dbReference>
<evidence type="ECO:0000256" key="1">
    <source>
        <dbReference type="ARBA" id="ARBA00023180"/>
    </source>
</evidence>
<feature type="signal peptide" evidence="3">
    <location>
        <begin position="1"/>
        <end position="20"/>
    </location>
</feature>
<dbReference type="InterPro" id="IPR036179">
    <property type="entry name" value="Ig-like_dom_sf"/>
</dbReference>
<keyword evidence="1" id="KW-0325">Glycoprotein</keyword>
<dbReference type="InterPro" id="IPR007110">
    <property type="entry name" value="Ig-like_dom"/>
</dbReference>
<dbReference type="FunFam" id="3.30.500.10:FF:000001">
    <property type="entry name" value="H-2 class I histocompatibility antigen, alpha chain"/>
    <property type="match status" value="1"/>
</dbReference>
<feature type="domain" description="Ig-like" evidence="4">
    <location>
        <begin position="202"/>
        <end position="287"/>
    </location>
</feature>
<dbReference type="InterPro" id="IPR001039">
    <property type="entry name" value="MHC_I_a_a1/a2"/>
</dbReference>
<accession>A0A6J2LA22</accession>
<dbReference type="GO" id="GO:0005615">
    <property type="term" value="C:extracellular space"/>
    <property type="evidence" value="ECO:0007669"/>
    <property type="project" value="TreeGrafter"/>
</dbReference>
<organism evidence="5 6">
    <name type="scientific">Phyllostomus discolor</name>
    <name type="common">pale spear-nosed bat</name>
    <dbReference type="NCBI Taxonomy" id="89673"/>
    <lineage>
        <taxon>Eukaryota</taxon>
        <taxon>Metazoa</taxon>
        <taxon>Chordata</taxon>
        <taxon>Craniata</taxon>
        <taxon>Vertebrata</taxon>
        <taxon>Euteleostomi</taxon>
        <taxon>Mammalia</taxon>
        <taxon>Eutheria</taxon>
        <taxon>Laurasiatheria</taxon>
        <taxon>Chiroptera</taxon>
        <taxon>Yangochiroptera</taxon>
        <taxon>Phyllostomidae</taxon>
        <taxon>Phyllostominae</taxon>
        <taxon>Phyllostomus</taxon>
    </lineage>
</organism>
<dbReference type="Pfam" id="PF07654">
    <property type="entry name" value="C1-set"/>
    <property type="match status" value="1"/>
</dbReference>
<dbReference type="GO" id="GO:0002476">
    <property type="term" value="P:antigen processing and presentation of endogenous peptide antigen via MHC class Ib"/>
    <property type="evidence" value="ECO:0007669"/>
    <property type="project" value="TreeGrafter"/>
</dbReference>
<dbReference type="SMART" id="SM00407">
    <property type="entry name" value="IGc1"/>
    <property type="match status" value="1"/>
</dbReference>
<feature type="chain" id="PRO_5026823853" evidence="3">
    <location>
        <begin position="21"/>
        <end position="302"/>
    </location>
</feature>
<dbReference type="SUPFAM" id="SSF48726">
    <property type="entry name" value="Immunoglobulin"/>
    <property type="match status" value="1"/>
</dbReference>
<dbReference type="CDD" id="cd21010">
    <property type="entry name" value="IgC1_MHC-like_ZAG"/>
    <property type="match status" value="1"/>
</dbReference>
<keyword evidence="5" id="KW-1185">Reference proteome</keyword>
<dbReference type="PROSITE" id="PS00290">
    <property type="entry name" value="IG_MHC"/>
    <property type="match status" value="1"/>
</dbReference>
<dbReference type="PANTHER" id="PTHR16675">
    <property type="entry name" value="MHC CLASS I-RELATED"/>
    <property type="match status" value="1"/>
</dbReference>
<reference evidence="6" key="1">
    <citation type="submission" date="2025-08" db="UniProtKB">
        <authorList>
            <consortium name="RefSeq"/>
        </authorList>
    </citation>
    <scope>IDENTIFICATION</scope>
    <source>
        <tissue evidence="6">Muscle</tissue>
    </source>
</reference>
<dbReference type="SUPFAM" id="SSF54452">
    <property type="entry name" value="MHC antigen-recognition domain"/>
    <property type="match status" value="1"/>
</dbReference>
<dbReference type="PROSITE" id="PS50835">
    <property type="entry name" value="IG_LIKE"/>
    <property type="match status" value="1"/>
</dbReference>
<sequence length="302" mass="34489">MSTMVPVLLSLLLLLGLANTQDGRYSLRFHYTGVSRPKAGFPSFQATGYLNDLAFLQYDSESGVAKPLGPWKQVKGMMDWENETQLQEARKDTFMETLKDIMNYYQDKGNHTLQGRFGCELRDNNYCGAFWTYIYDGREYIKFITQIPAWFPRQTKAVFTKQKWETEGSIQASKDYLEKECPRLLRNYLQYSKTFLDSKDAPSVSITSQVGPENIRTLKCLAYHFYPGPVSMYWTRAGLAVETDEWGDIVLSEDGNYHSWVTVKVPSSDIGPYHCRVQHSSLAEPLVVLWIEGQESQAAGTA</sequence>
<dbReference type="InterPro" id="IPR011161">
    <property type="entry name" value="MHC_I-like_Ag-recog"/>
</dbReference>
<evidence type="ECO:0000313" key="6">
    <source>
        <dbReference type="RefSeq" id="XP_028362435.1"/>
    </source>
</evidence>
<dbReference type="AlphaFoldDB" id="A0A6J2LA22"/>
<dbReference type="InterPro" id="IPR003006">
    <property type="entry name" value="Ig/MHC_CS"/>
</dbReference>
<proteinExistence type="inferred from homology"/>
<dbReference type="GeneID" id="114492380"/>
<dbReference type="Gene3D" id="3.30.500.10">
    <property type="entry name" value="MHC class I-like antigen recognition-like"/>
    <property type="match status" value="1"/>
</dbReference>
<dbReference type="GO" id="GO:0001916">
    <property type="term" value="P:positive regulation of T cell mediated cytotoxicity"/>
    <property type="evidence" value="ECO:0007669"/>
    <property type="project" value="TreeGrafter"/>
</dbReference>
<comment type="similarity">
    <text evidence="2">Belongs to the MHC class I family.</text>
</comment>
<dbReference type="CTD" id="563"/>
<dbReference type="InterPro" id="IPR013783">
    <property type="entry name" value="Ig-like_fold"/>
</dbReference>